<dbReference type="InterPro" id="IPR003033">
    <property type="entry name" value="SCP2_sterol-bd_dom"/>
</dbReference>
<dbReference type="PANTHER" id="PTHR10094:SF25">
    <property type="entry name" value="SCP2 STEROL-BINDING DOMAIN-CONTAINING PROTEIN 1"/>
    <property type="match status" value="1"/>
</dbReference>
<comment type="caution">
    <text evidence="2">The sequence shown here is derived from an EMBL/GenBank/DDBJ whole genome shotgun (WGS) entry which is preliminary data.</text>
</comment>
<dbReference type="Proteomes" id="UP001610446">
    <property type="component" value="Unassembled WGS sequence"/>
</dbReference>
<evidence type="ECO:0000313" key="2">
    <source>
        <dbReference type="EMBL" id="KAL2837116.1"/>
    </source>
</evidence>
<evidence type="ECO:0000259" key="1">
    <source>
        <dbReference type="Pfam" id="PF02036"/>
    </source>
</evidence>
<dbReference type="PANTHER" id="PTHR10094">
    <property type="entry name" value="STEROL CARRIER PROTEIN 2 SCP-2 FAMILY PROTEIN"/>
    <property type="match status" value="1"/>
</dbReference>
<proteinExistence type="predicted"/>
<protein>
    <submittedName>
        <fullName evidence="2">Lipid transfer protein</fullName>
    </submittedName>
</protein>
<reference evidence="2 3" key="1">
    <citation type="submission" date="2024-07" db="EMBL/GenBank/DDBJ databases">
        <title>Section-level genome sequencing and comparative genomics of Aspergillus sections Usti and Cavernicolus.</title>
        <authorList>
            <consortium name="Lawrence Berkeley National Laboratory"/>
            <person name="Nybo J.L."/>
            <person name="Vesth T.C."/>
            <person name="Theobald S."/>
            <person name="Frisvad J.C."/>
            <person name="Larsen T.O."/>
            <person name="Kjaerboelling I."/>
            <person name="Rothschild-Mancinelli K."/>
            <person name="Lyhne E.K."/>
            <person name="Kogle M.E."/>
            <person name="Barry K."/>
            <person name="Clum A."/>
            <person name="Na H."/>
            <person name="Ledsgaard L."/>
            <person name="Lin J."/>
            <person name="Lipzen A."/>
            <person name="Kuo A."/>
            <person name="Riley R."/>
            <person name="Mondo S."/>
            <person name="Labutti K."/>
            <person name="Haridas S."/>
            <person name="Pangalinan J."/>
            <person name="Salamov A.A."/>
            <person name="Simmons B.A."/>
            <person name="Magnuson J.K."/>
            <person name="Chen J."/>
            <person name="Drula E."/>
            <person name="Henrissat B."/>
            <person name="Wiebenga A."/>
            <person name="Lubbers R.J."/>
            <person name="Gomes A.C."/>
            <person name="Makela M.R."/>
            <person name="Stajich J."/>
            <person name="Grigoriev I.V."/>
            <person name="Mortensen U.H."/>
            <person name="De Vries R.P."/>
            <person name="Baker S.E."/>
            <person name="Andersen M.R."/>
        </authorList>
    </citation>
    <scope>NUCLEOTIDE SEQUENCE [LARGE SCALE GENOMIC DNA]</scope>
    <source>
        <strain evidence="2 3">CBS 123904</strain>
    </source>
</reference>
<dbReference type="InterPro" id="IPR036527">
    <property type="entry name" value="SCP2_sterol-bd_dom_sf"/>
</dbReference>
<feature type="domain" description="SCP2" evidence="1">
    <location>
        <begin position="21"/>
        <end position="120"/>
    </location>
</feature>
<name>A0ABR4JB88_9EURO</name>
<dbReference type="Gene3D" id="3.30.1050.10">
    <property type="entry name" value="SCP2 sterol-binding domain"/>
    <property type="match status" value="1"/>
</dbReference>
<dbReference type="SUPFAM" id="SSF55718">
    <property type="entry name" value="SCP-like"/>
    <property type="match status" value="1"/>
</dbReference>
<dbReference type="EMBL" id="JBFXLU010000166">
    <property type="protein sequence ID" value="KAL2837116.1"/>
    <property type="molecule type" value="Genomic_DNA"/>
</dbReference>
<gene>
    <name evidence="2" type="ORF">BJY01DRAFT_238003</name>
</gene>
<organism evidence="2 3">
    <name type="scientific">Aspergillus pseudoustus</name>
    <dbReference type="NCBI Taxonomy" id="1810923"/>
    <lineage>
        <taxon>Eukaryota</taxon>
        <taxon>Fungi</taxon>
        <taxon>Dikarya</taxon>
        <taxon>Ascomycota</taxon>
        <taxon>Pezizomycotina</taxon>
        <taxon>Eurotiomycetes</taxon>
        <taxon>Eurotiomycetidae</taxon>
        <taxon>Eurotiales</taxon>
        <taxon>Aspergillaceae</taxon>
        <taxon>Aspergillus</taxon>
        <taxon>Aspergillus subgen. Nidulantes</taxon>
    </lineage>
</organism>
<dbReference type="Pfam" id="PF02036">
    <property type="entry name" value="SCP2"/>
    <property type="match status" value="1"/>
</dbReference>
<keyword evidence="3" id="KW-1185">Reference proteome</keyword>
<sequence length="127" mass="13496">MALKDDSFPGSAAFDTISTAFASDETERENAIKAGGAVYSFTLVNKDGKQESWYMDLKKEGKVGKGAAPTGGKPDVSIRLADETFASIVSGQAQAKSLFMRGKIKVKGNFIKATKLDSILGQTKAKL</sequence>
<accession>A0ABR4JB88</accession>
<evidence type="ECO:0000313" key="3">
    <source>
        <dbReference type="Proteomes" id="UP001610446"/>
    </source>
</evidence>